<dbReference type="GeneID" id="28889680"/>
<gene>
    <name evidence="2" type="ORF">VFPFJ_07556</name>
</gene>
<feature type="domain" description="2EXR" evidence="1">
    <location>
        <begin position="115"/>
        <end position="179"/>
    </location>
</feature>
<dbReference type="AlphaFoldDB" id="A0A179H5Y8"/>
<accession>A0A179H5Y8</accession>
<evidence type="ECO:0000313" key="2">
    <source>
        <dbReference type="EMBL" id="OAQ85168.1"/>
    </source>
</evidence>
<dbReference type="Pfam" id="PF20150">
    <property type="entry name" value="2EXR"/>
    <property type="match status" value="1"/>
</dbReference>
<comment type="caution">
    <text evidence="2">The sequence shown here is derived from an EMBL/GenBank/DDBJ whole genome shotgun (WGS) entry which is preliminary data.</text>
</comment>
<name>A0A179H5Y8_PURLI</name>
<evidence type="ECO:0000259" key="1">
    <source>
        <dbReference type="Pfam" id="PF20150"/>
    </source>
</evidence>
<proteinExistence type="predicted"/>
<organism evidence="2 3">
    <name type="scientific">Purpureocillium lilacinum</name>
    <name type="common">Paecilomyces lilacinus</name>
    <dbReference type="NCBI Taxonomy" id="33203"/>
    <lineage>
        <taxon>Eukaryota</taxon>
        <taxon>Fungi</taxon>
        <taxon>Dikarya</taxon>
        <taxon>Ascomycota</taxon>
        <taxon>Pezizomycotina</taxon>
        <taxon>Sordariomycetes</taxon>
        <taxon>Hypocreomycetidae</taxon>
        <taxon>Hypocreales</taxon>
        <taxon>Ophiocordycipitaceae</taxon>
        <taxon>Purpureocillium</taxon>
    </lineage>
</organism>
<protein>
    <recommendedName>
        <fullName evidence="1">2EXR domain-containing protein</fullName>
    </recommendedName>
</protein>
<reference evidence="2 3" key="1">
    <citation type="submission" date="2016-02" db="EMBL/GenBank/DDBJ databases">
        <title>Biosynthesis of antibiotic leucinostatins and their inhibition on Phytophthora in bio-control Purpureocillium lilacinum.</title>
        <authorList>
            <person name="Wang G."/>
            <person name="Liu Z."/>
            <person name="Lin R."/>
            <person name="Li E."/>
            <person name="Mao Z."/>
            <person name="Ling J."/>
            <person name="Yin W."/>
            <person name="Xie B."/>
        </authorList>
    </citation>
    <scope>NUCLEOTIDE SEQUENCE [LARGE SCALE GENOMIC DNA]</scope>
    <source>
        <strain evidence="2">PLFJ-1</strain>
    </source>
</reference>
<dbReference type="KEGG" id="plj:28889680"/>
<evidence type="ECO:0000313" key="3">
    <source>
        <dbReference type="Proteomes" id="UP000078340"/>
    </source>
</evidence>
<dbReference type="Proteomes" id="UP000078340">
    <property type="component" value="Unassembled WGS sequence"/>
</dbReference>
<dbReference type="EMBL" id="LSBI01000007">
    <property type="protein sequence ID" value="OAQ85168.1"/>
    <property type="molecule type" value="Genomic_DNA"/>
</dbReference>
<dbReference type="InterPro" id="IPR045518">
    <property type="entry name" value="2EXR"/>
</dbReference>
<sequence>MSPGSKPFIAVEEGHGNGHPLSDFHDPASPTLDEVLRKYKRAACSGVQCPHPANAWFRDPRPETGRGQRKSNTRVLRELVTELAPDAPEVWSVVERFQSNDDLDLLKEENEASLFPQFQRLPAELQEWIWRAAIPRRWVHFAQPQFPVARYPPLPVPQVASVCRAARHVVLSGGANVVFRQHNTAGWSDDIERPPDASTTRYEQHIPAGFLNEQDLLYITQEPYLGHVLGENELAAQMDGDVSVTTWSAEKVLGVVQDAASLAVFWQDPCFYFLGQNSPDDRSGQKQIARWSFLKGCAALQTLFVNFRDQPVTLQLPLIGPTCTTPQERRWNSALNLVKLYDDDRLAQLTRLETSPTRTSMPRYRYDAGKTPGGQGKHPGRCLNCERVQWELHHKHVVERFWLQLWADELCEAERAAVFPSRKTYDASHPWARSKMKRAPEFVPVVAIRIEMQTE</sequence>